<keyword evidence="3 9" id="KW-0813">Transport</keyword>
<dbReference type="GO" id="GO:0015423">
    <property type="term" value="F:ABC-type maltose transporter activity"/>
    <property type="evidence" value="ECO:0007669"/>
    <property type="project" value="TreeGrafter"/>
</dbReference>
<evidence type="ECO:0000256" key="9">
    <source>
        <dbReference type="RuleBase" id="RU363032"/>
    </source>
</evidence>
<dbReference type="EMBL" id="VFOQ01000001">
    <property type="protein sequence ID" value="TQL58728.1"/>
    <property type="molecule type" value="Genomic_DNA"/>
</dbReference>
<dbReference type="PANTHER" id="PTHR47314">
    <property type="entry name" value="MALTOSE/MALTODEXTRIN TRANSPORT SYSTEM PERMEASE PROTEIN MALF"/>
    <property type="match status" value="1"/>
</dbReference>
<feature type="transmembrane region" description="Helical" evidence="9">
    <location>
        <begin position="30"/>
        <end position="51"/>
    </location>
</feature>
<evidence type="ECO:0000313" key="12">
    <source>
        <dbReference type="EMBL" id="TQL58728.1"/>
    </source>
</evidence>
<dbReference type="GO" id="GO:1990060">
    <property type="term" value="C:maltose transport complex"/>
    <property type="evidence" value="ECO:0007669"/>
    <property type="project" value="TreeGrafter"/>
</dbReference>
<evidence type="ECO:0000256" key="1">
    <source>
        <dbReference type="ARBA" id="ARBA00004651"/>
    </source>
</evidence>
<dbReference type="InterPro" id="IPR032550">
    <property type="entry name" value="TM_PBP2_N"/>
</dbReference>
<feature type="transmembrane region" description="Helical" evidence="9">
    <location>
        <begin position="478"/>
        <end position="497"/>
    </location>
</feature>
<dbReference type="InterPro" id="IPR000515">
    <property type="entry name" value="MetI-like"/>
</dbReference>
<dbReference type="CDD" id="cd06261">
    <property type="entry name" value="TM_PBP2"/>
    <property type="match status" value="1"/>
</dbReference>
<evidence type="ECO:0000256" key="4">
    <source>
        <dbReference type="ARBA" id="ARBA00022475"/>
    </source>
</evidence>
<keyword evidence="5 10" id="KW-0762">Sugar transport</keyword>
<dbReference type="GO" id="GO:0042956">
    <property type="term" value="P:maltodextrin transmembrane transport"/>
    <property type="evidence" value="ECO:0007669"/>
    <property type="project" value="TreeGrafter"/>
</dbReference>
<dbReference type="Gene3D" id="1.20.58.370">
    <property type="entry name" value="MalF N-terminal region-like"/>
    <property type="match status" value="1"/>
</dbReference>
<protein>
    <recommendedName>
        <fullName evidence="10">Maltose/maltodextrin transport system permease protein</fullName>
    </recommendedName>
</protein>
<keyword evidence="4 10" id="KW-1003">Cell membrane</keyword>
<dbReference type="SUPFAM" id="SSF160964">
    <property type="entry name" value="MalF N-terminal region-like"/>
    <property type="match status" value="1"/>
</dbReference>
<reference evidence="12 13" key="1">
    <citation type="submission" date="2019-06" db="EMBL/GenBank/DDBJ databases">
        <title>Sequencing the genomes of 1000 actinobacteria strains.</title>
        <authorList>
            <person name="Klenk H.-P."/>
        </authorList>
    </citation>
    <scope>NUCLEOTIDE SEQUENCE [LARGE SCALE GENOMIC DNA]</scope>
    <source>
        <strain evidence="12 13">DSM 18082</strain>
    </source>
</reference>
<dbReference type="InterPro" id="IPR035277">
    <property type="entry name" value="MalF_N"/>
</dbReference>
<evidence type="ECO:0000313" key="13">
    <source>
        <dbReference type="Proteomes" id="UP000319514"/>
    </source>
</evidence>
<evidence type="ECO:0000256" key="2">
    <source>
        <dbReference type="ARBA" id="ARBA00009047"/>
    </source>
</evidence>
<sequence length="510" mass="54788">MSRMAANVMKWGAIAVALVVVFWVDTQLASQGHLLAVVLVSMVGLAVLAIYGTRRAVPLKYLFPGLVLLVGLQIWPQVYTAMTAFTNYGDGHSISKQEAIDSIVANSVTEVPGSPRYKLSVAVKSGSDPATGDAFYLLTDPQGKTFVGDAKGLTDLTAGVEKAPTGKITAAEGYTILSAVQVNDRKDLDTFAVPSQDGSAIKRVGLSEAFEGKATMTYDKATDTLTDSATGKKYVAKDARFVPADGQGDALPQGWKENVGFKNFKTAFTDPVIRAGFVKILIWNVAFAAVSVVSTFALGMLLALLLNDPRLRGKAVYRSLLILPYAIPGFVTALVWRSMFNQDYGLINQLTHLNVDWLGDPWAARAAILLANLWLGFPYMFIVCTGALQSIPDDVKEAARIDGANPLRMLRSITMPLLLVAVGPLLIASFAFNFNNFTLIFLLTEGGPFEAANTSIGSTDLLITYAFRLAFSGVSPNYGFAAAVSVLIFIIVALISAQGFRRTKALEEIN</sequence>
<feature type="transmembrane region" description="Helical" evidence="9">
    <location>
        <begin position="409"/>
        <end position="432"/>
    </location>
</feature>
<dbReference type="PANTHER" id="PTHR47314:SF1">
    <property type="entry name" value="MALTOSE_MALTODEXTRIN TRANSPORT SYSTEM PERMEASE PROTEIN MALF"/>
    <property type="match status" value="1"/>
</dbReference>
<keyword evidence="6 9" id="KW-0812">Transmembrane</keyword>
<dbReference type="PROSITE" id="PS50928">
    <property type="entry name" value="ABC_TM1"/>
    <property type="match status" value="1"/>
</dbReference>
<evidence type="ECO:0000259" key="11">
    <source>
        <dbReference type="PROSITE" id="PS50928"/>
    </source>
</evidence>
<keyword evidence="8 9" id="KW-0472">Membrane</keyword>
<evidence type="ECO:0000256" key="10">
    <source>
        <dbReference type="RuleBase" id="RU367050"/>
    </source>
</evidence>
<comment type="function">
    <text evidence="10">Part of the ABC transporter complex MalEFGK involved in maltose/maltodextrin import. Probably responsible for the translocation of the substrate across the membrane.</text>
</comment>
<dbReference type="InterPro" id="IPR035906">
    <property type="entry name" value="MetI-like_sf"/>
</dbReference>
<feature type="transmembrane region" description="Helical" evidence="9">
    <location>
        <begin position="58"/>
        <end position="75"/>
    </location>
</feature>
<evidence type="ECO:0000256" key="8">
    <source>
        <dbReference type="ARBA" id="ARBA00023136"/>
    </source>
</evidence>
<dbReference type="Gene3D" id="1.10.3720.10">
    <property type="entry name" value="MetI-like"/>
    <property type="match status" value="1"/>
</dbReference>
<feature type="transmembrane region" description="Helical" evidence="9">
    <location>
        <begin position="7"/>
        <end position="24"/>
    </location>
</feature>
<feature type="transmembrane region" description="Helical" evidence="9">
    <location>
        <begin position="281"/>
        <end position="304"/>
    </location>
</feature>
<dbReference type="RefSeq" id="WP_141786830.1">
    <property type="nucleotide sequence ID" value="NZ_VFOQ01000001.1"/>
</dbReference>
<gene>
    <name evidence="12" type="ORF">FB474_0063</name>
</gene>
<evidence type="ECO:0000256" key="6">
    <source>
        <dbReference type="ARBA" id="ARBA00022692"/>
    </source>
</evidence>
<keyword evidence="13" id="KW-1185">Reference proteome</keyword>
<evidence type="ECO:0000256" key="3">
    <source>
        <dbReference type="ARBA" id="ARBA00022448"/>
    </source>
</evidence>
<comment type="similarity">
    <text evidence="2 10">Belongs to the binding-protein-dependent transport system permease family. MalFG subfamily.</text>
</comment>
<dbReference type="AlphaFoldDB" id="A0A542ZEH1"/>
<name>A0A542ZEH1_9MICO</name>
<evidence type="ECO:0000256" key="5">
    <source>
        <dbReference type="ARBA" id="ARBA00022597"/>
    </source>
</evidence>
<accession>A0A542ZEH1</accession>
<proteinExistence type="inferred from homology"/>
<dbReference type="SUPFAM" id="SSF161098">
    <property type="entry name" value="MetI-like"/>
    <property type="match status" value="1"/>
</dbReference>
<dbReference type="Pfam" id="PF00528">
    <property type="entry name" value="BPD_transp_1"/>
    <property type="match status" value="1"/>
</dbReference>
<keyword evidence="7 9" id="KW-1133">Transmembrane helix</keyword>
<dbReference type="OrthoDB" id="9805974at2"/>
<comment type="subcellular location">
    <subcellularLocation>
        <location evidence="1 9">Cell membrane</location>
        <topology evidence="1 9">Multi-pass membrane protein</topology>
    </subcellularLocation>
</comment>
<dbReference type="Pfam" id="PF16296">
    <property type="entry name" value="TM_PBP2_N"/>
    <property type="match status" value="1"/>
</dbReference>
<evidence type="ECO:0000256" key="7">
    <source>
        <dbReference type="ARBA" id="ARBA00022989"/>
    </source>
</evidence>
<feature type="transmembrane region" description="Helical" evidence="9">
    <location>
        <begin position="362"/>
        <end position="388"/>
    </location>
</feature>
<feature type="transmembrane region" description="Helical" evidence="9">
    <location>
        <begin position="316"/>
        <end position="336"/>
    </location>
</feature>
<feature type="domain" description="ABC transmembrane type-1" evidence="11">
    <location>
        <begin position="281"/>
        <end position="499"/>
    </location>
</feature>
<organism evidence="12 13">
    <name type="scientific">Oryzihumus leptocrescens</name>
    <dbReference type="NCBI Taxonomy" id="297536"/>
    <lineage>
        <taxon>Bacteria</taxon>
        <taxon>Bacillati</taxon>
        <taxon>Actinomycetota</taxon>
        <taxon>Actinomycetes</taxon>
        <taxon>Micrococcales</taxon>
        <taxon>Intrasporangiaceae</taxon>
        <taxon>Oryzihumus</taxon>
    </lineage>
</organism>
<dbReference type="Proteomes" id="UP000319514">
    <property type="component" value="Unassembled WGS sequence"/>
</dbReference>
<comment type="caution">
    <text evidence="12">The sequence shown here is derived from an EMBL/GenBank/DDBJ whole genome shotgun (WGS) entry which is preliminary data.</text>
</comment>